<comment type="similarity">
    <text evidence="9">Belongs to the anthranilate phosphoribosyltransferase family.</text>
</comment>
<dbReference type="PANTHER" id="PTHR43285">
    <property type="entry name" value="ANTHRANILATE PHOSPHORIBOSYLTRANSFERASE"/>
    <property type="match status" value="1"/>
</dbReference>
<dbReference type="GO" id="GO:0004048">
    <property type="term" value="F:anthranilate phosphoribosyltransferase activity"/>
    <property type="evidence" value="ECO:0007669"/>
    <property type="project" value="UniProtKB-UniRule"/>
</dbReference>
<dbReference type="EMBL" id="JANATA010000001">
    <property type="protein sequence ID" value="MCP3427688.1"/>
    <property type="molecule type" value="Genomic_DNA"/>
</dbReference>
<evidence type="ECO:0000256" key="9">
    <source>
        <dbReference type="HAMAP-Rule" id="MF_00211"/>
    </source>
</evidence>
<feature type="binding site" evidence="9">
    <location>
        <begin position="99"/>
        <end position="102"/>
    </location>
    <ligand>
        <name>5-phospho-alpha-D-ribose 1-diphosphate</name>
        <dbReference type="ChEBI" id="CHEBI:58017"/>
    </ligand>
</feature>
<dbReference type="InterPro" id="IPR036320">
    <property type="entry name" value="Glycosyl_Trfase_fam3_N_dom_sf"/>
</dbReference>
<feature type="binding site" evidence="9">
    <location>
        <begin position="92"/>
        <end position="93"/>
    </location>
    <ligand>
        <name>5-phospho-alpha-D-ribose 1-diphosphate</name>
        <dbReference type="ChEBI" id="CHEBI:58017"/>
    </ligand>
</feature>
<feature type="binding site" evidence="9">
    <location>
        <position position="89"/>
    </location>
    <ligand>
        <name>5-phospho-alpha-D-ribose 1-diphosphate</name>
        <dbReference type="ChEBI" id="CHEBI:58017"/>
    </ligand>
</feature>
<feature type="binding site" evidence="9">
    <location>
        <position position="234"/>
    </location>
    <ligand>
        <name>Mg(2+)</name>
        <dbReference type="ChEBI" id="CHEBI:18420"/>
        <label>2</label>
    </ligand>
</feature>
<dbReference type="Proteomes" id="UP001165413">
    <property type="component" value="Unassembled WGS sequence"/>
</dbReference>
<evidence type="ECO:0000313" key="12">
    <source>
        <dbReference type="EMBL" id="MCP3427688.1"/>
    </source>
</evidence>
<dbReference type="GO" id="GO:0005829">
    <property type="term" value="C:cytosol"/>
    <property type="evidence" value="ECO:0007669"/>
    <property type="project" value="TreeGrafter"/>
</dbReference>
<organism evidence="12 13">
    <name type="scientific">Opacimonas viscosa</name>
    <dbReference type="NCBI Taxonomy" id="2961944"/>
    <lineage>
        <taxon>Bacteria</taxon>
        <taxon>Pseudomonadati</taxon>
        <taxon>Pseudomonadota</taxon>
        <taxon>Gammaproteobacteria</taxon>
        <taxon>Alteromonadales</taxon>
        <taxon>Alteromonadaceae</taxon>
        <taxon>Opacimonas</taxon>
    </lineage>
</organism>
<comment type="subunit">
    <text evidence="9">Homodimer.</text>
</comment>
<evidence type="ECO:0000256" key="7">
    <source>
        <dbReference type="ARBA" id="ARBA00052328"/>
    </source>
</evidence>
<comment type="caution">
    <text evidence="9">Lacks conserved residue(s) required for the propagation of feature annotation.</text>
</comment>
<dbReference type="PANTHER" id="PTHR43285:SF2">
    <property type="entry name" value="ANTHRANILATE PHOSPHORIBOSYLTRANSFERASE"/>
    <property type="match status" value="1"/>
</dbReference>
<feature type="binding site" evidence="9">
    <location>
        <position position="233"/>
    </location>
    <ligand>
        <name>Mg(2+)</name>
        <dbReference type="ChEBI" id="CHEBI:18420"/>
        <label>2</label>
    </ligand>
</feature>
<evidence type="ECO:0000259" key="10">
    <source>
        <dbReference type="Pfam" id="PF00591"/>
    </source>
</evidence>
<comment type="cofactor">
    <cofactor evidence="9">
        <name>Mg(2+)</name>
        <dbReference type="ChEBI" id="CHEBI:18420"/>
    </cofactor>
    <text evidence="9">Binds 2 magnesium ions per monomer.</text>
</comment>
<comment type="catalytic activity">
    <reaction evidence="7 9">
        <text>N-(5-phospho-beta-D-ribosyl)anthranilate + diphosphate = 5-phospho-alpha-D-ribose 1-diphosphate + anthranilate</text>
        <dbReference type="Rhea" id="RHEA:11768"/>
        <dbReference type="ChEBI" id="CHEBI:16567"/>
        <dbReference type="ChEBI" id="CHEBI:18277"/>
        <dbReference type="ChEBI" id="CHEBI:33019"/>
        <dbReference type="ChEBI" id="CHEBI:58017"/>
        <dbReference type="EC" id="2.4.2.18"/>
    </reaction>
</comment>
<dbReference type="InterPro" id="IPR005940">
    <property type="entry name" value="Anthranilate_Pribosyl_Tfrase"/>
</dbReference>
<evidence type="ECO:0000256" key="5">
    <source>
        <dbReference type="ARBA" id="ARBA00022822"/>
    </source>
</evidence>
<feature type="binding site" evidence="9">
    <location>
        <position position="97"/>
    </location>
    <ligand>
        <name>5-phospho-alpha-D-ribose 1-diphosphate</name>
        <dbReference type="ChEBI" id="CHEBI:58017"/>
    </ligand>
</feature>
<evidence type="ECO:0000256" key="3">
    <source>
        <dbReference type="ARBA" id="ARBA00022676"/>
    </source>
</evidence>
<evidence type="ECO:0000256" key="2">
    <source>
        <dbReference type="ARBA" id="ARBA00022605"/>
    </source>
</evidence>
<dbReference type="GO" id="GO:0000162">
    <property type="term" value="P:L-tryptophan biosynthetic process"/>
    <property type="evidence" value="ECO:0007669"/>
    <property type="project" value="UniProtKB-UniRule"/>
</dbReference>
<comment type="similarity">
    <text evidence="8">In the C-terminal section; belongs to the anthranilate phosphoribosyltransferase family.</text>
</comment>
<dbReference type="HAMAP" id="MF_00211">
    <property type="entry name" value="TrpD"/>
    <property type="match status" value="1"/>
</dbReference>
<comment type="caution">
    <text evidence="12">The sequence shown here is derived from an EMBL/GenBank/DDBJ whole genome shotgun (WGS) entry which is preliminary data.</text>
</comment>
<keyword evidence="9" id="KW-0460">Magnesium</keyword>
<feature type="binding site" evidence="9">
    <location>
        <position position="175"/>
    </location>
    <ligand>
        <name>anthranilate</name>
        <dbReference type="ChEBI" id="CHEBI:16567"/>
        <label>2</label>
    </ligand>
</feature>
<dbReference type="EC" id="2.4.2.18" evidence="9"/>
<accession>A0AA42BKE6</accession>
<keyword evidence="9" id="KW-0479">Metal-binding</keyword>
<feature type="binding site" evidence="9">
    <location>
        <begin position="117"/>
        <end position="125"/>
    </location>
    <ligand>
        <name>5-phospho-alpha-D-ribose 1-diphosphate</name>
        <dbReference type="ChEBI" id="CHEBI:58017"/>
    </ligand>
</feature>
<dbReference type="FunFam" id="3.40.1030.10:FF:000002">
    <property type="entry name" value="Anthranilate phosphoribosyltransferase"/>
    <property type="match status" value="1"/>
</dbReference>
<evidence type="ECO:0000259" key="11">
    <source>
        <dbReference type="Pfam" id="PF02885"/>
    </source>
</evidence>
<dbReference type="InterPro" id="IPR000312">
    <property type="entry name" value="Glycosyl_Trfase_fam3"/>
</dbReference>
<feature type="domain" description="Glycosyl transferase family 3" evidence="10">
    <location>
        <begin position="83"/>
        <end position="330"/>
    </location>
</feature>
<evidence type="ECO:0000256" key="8">
    <source>
        <dbReference type="ARBA" id="ARBA00061188"/>
    </source>
</evidence>
<keyword evidence="5 9" id="KW-0822">Tryptophan biosynthesis</keyword>
<evidence type="ECO:0000256" key="1">
    <source>
        <dbReference type="ARBA" id="ARBA00004907"/>
    </source>
</evidence>
<dbReference type="InterPro" id="IPR035902">
    <property type="entry name" value="Nuc_phospho_transferase"/>
</dbReference>
<keyword evidence="3 9" id="KW-0328">Glycosyltransferase</keyword>
<dbReference type="SUPFAM" id="SSF47648">
    <property type="entry name" value="Nucleoside phosphorylase/phosphoribosyltransferase N-terminal domain"/>
    <property type="match status" value="1"/>
</dbReference>
<dbReference type="Pfam" id="PF02885">
    <property type="entry name" value="Glycos_trans_3N"/>
    <property type="match status" value="1"/>
</dbReference>
<feature type="binding site" evidence="9">
    <location>
        <position position="101"/>
    </location>
    <ligand>
        <name>Mg(2+)</name>
        <dbReference type="ChEBI" id="CHEBI:18420"/>
        <label>1</label>
    </ligand>
</feature>
<keyword evidence="6 9" id="KW-0057">Aromatic amino acid biosynthesis</keyword>
<evidence type="ECO:0000313" key="13">
    <source>
        <dbReference type="Proteomes" id="UP001165413"/>
    </source>
</evidence>
<comment type="function">
    <text evidence="9">Catalyzes the transfer of the phosphoribosyl group of 5-phosphorylribose-1-pyrophosphate (PRPP) to anthranilate to yield N-(5'-phosphoribosyl)-anthranilate (PRA).</text>
</comment>
<keyword evidence="2 9" id="KW-0028">Amino-acid biosynthesis</keyword>
<dbReference type="Gene3D" id="1.20.970.10">
    <property type="entry name" value="Transferase, Pyrimidine Nucleoside Phosphorylase, Chain C"/>
    <property type="match status" value="1"/>
</dbReference>
<dbReference type="Gene3D" id="3.40.1030.10">
    <property type="entry name" value="Nucleoside phosphorylase/phosphoribosyltransferase catalytic domain"/>
    <property type="match status" value="1"/>
</dbReference>
<keyword evidence="13" id="KW-1185">Reference proteome</keyword>
<name>A0AA42BKE6_9ALTE</name>
<reference evidence="12" key="1">
    <citation type="submission" date="2022-07" db="EMBL/GenBank/DDBJ databases">
        <title>Characterization of the Novel Bacterium Alteromonas immobilis LMIT006 and Alteromonas gregis LMIT007.</title>
        <authorList>
            <person name="Lin X."/>
        </authorList>
    </citation>
    <scope>NUCLEOTIDE SEQUENCE</scope>
    <source>
        <strain evidence="12">LMIT007</strain>
    </source>
</reference>
<sequence>MQSNDQDMLTVNSVLAALYEQKDLSQQQVSDVFSLVMQGQLDDITLTALLTALKIKGETPAEIAGAASAMVNHATPFNKPDYAFADIVGTGGDGHNTINISSAAAVVAASCGLAVAKHGNRSVSSKSGSADLFAAFGIKLDMTPTTARHCLDESQLCFFFAPVYHAGVKHAMNVRTTLKTRTLFNILGPLANPAKPSHSVMGVYTPDLLLPYAHTLQLMAHENAIIVHGSGLDEFALHGPSHVVQINGDKLSEYSVEPQDFGVNQYSLDDIVGGTPEENKAHIEAVFNGQGQDAHIAAIAMNAGALLHLAGHADSFKGATDIALAAMAKGLPMQTINKTAALSQA</sequence>
<gene>
    <name evidence="9 12" type="primary">trpD</name>
    <name evidence="12" type="ORF">NLF92_01880</name>
</gene>
<proteinExistence type="inferred from homology"/>
<feature type="binding site" evidence="9">
    <location>
        <position position="129"/>
    </location>
    <ligand>
        <name>5-phospho-alpha-D-ribose 1-diphosphate</name>
        <dbReference type="ChEBI" id="CHEBI:58017"/>
    </ligand>
</feature>
<dbReference type="AlphaFoldDB" id="A0AA42BKE6"/>
<evidence type="ECO:0000256" key="4">
    <source>
        <dbReference type="ARBA" id="ARBA00022679"/>
    </source>
</evidence>
<dbReference type="NCBIfam" id="TIGR01245">
    <property type="entry name" value="trpD"/>
    <property type="match status" value="1"/>
</dbReference>
<dbReference type="SUPFAM" id="SSF52418">
    <property type="entry name" value="Nucleoside phosphorylase/phosphoribosyltransferase catalytic domain"/>
    <property type="match status" value="1"/>
</dbReference>
<dbReference type="Pfam" id="PF00591">
    <property type="entry name" value="Glycos_transf_3"/>
    <property type="match status" value="1"/>
</dbReference>
<feature type="binding site" evidence="9">
    <location>
        <position position="89"/>
    </location>
    <ligand>
        <name>anthranilate</name>
        <dbReference type="ChEBI" id="CHEBI:16567"/>
        <label>1</label>
    </ligand>
</feature>
<dbReference type="GO" id="GO:0000287">
    <property type="term" value="F:magnesium ion binding"/>
    <property type="evidence" value="ECO:0007669"/>
    <property type="project" value="UniProtKB-UniRule"/>
</dbReference>
<comment type="pathway">
    <text evidence="1 9">Amino-acid biosynthesis; L-tryptophan biosynthesis; L-tryptophan from chorismate: step 2/5.</text>
</comment>
<dbReference type="InterPro" id="IPR017459">
    <property type="entry name" value="Glycosyl_Trfase_fam3_N_dom"/>
</dbReference>
<feature type="binding site" evidence="9">
    <location>
        <position position="120"/>
    </location>
    <ligand>
        <name>anthranilate</name>
        <dbReference type="ChEBI" id="CHEBI:16567"/>
        <label>1</label>
    </ligand>
</feature>
<evidence type="ECO:0000256" key="6">
    <source>
        <dbReference type="ARBA" id="ARBA00023141"/>
    </source>
</evidence>
<protein>
    <recommendedName>
        <fullName evidence="9">Anthranilate phosphoribosyltransferase</fullName>
        <ecNumber evidence="9">2.4.2.18</ecNumber>
    </recommendedName>
</protein>
<keyword evidence="4 9" id="KW-0808">Transferase</keyword>
<feature type="binding site" evidence="9">
    <location>
        <position position="234"/>
    </location>
    <ligand>
        <name>Mg(2+)</name>
        <dbReference type="ChEBI" id="CHEBI:18420"/>
        <label>1</label>
    </ligand>
</feature>
<feature type="domain" description="Glycosyl transferase family 3 N-terminal" evidence="11">
    <location>
        <begin position="13"/>
        <end position="74"/>
    </location>
</feature>